<accession>A0A378WF34</accession>
<dbReference type="InterPro" id="IPR027417">
    <property type="entry name" value="P-loop_NTPase"/>
</dbReference>
<feature type="domain" description="CobQ/CobB/MinD/ParA nucleotide binding" evidence="1">
    <location>
        <begin position="18"/>
        <end position="230"/>
    </location>
</feature>
<dbReference type="AlphaFoldDB" id="A0A378WF34"/>
<dbReference type="GO" id="GO:0005829">
    <property type="term" value="C:cytosol"/>
    <property type="evidence" value="ECO:0007669"/>
    <property type="project" value="TreeGrafter"/>
</dbReference>
<proteinExistence type="predicted"/>
<dbReference type="PANTHER" id="PTHR43384:SF14">
    <property type="entry name" value="ESX-1 SECRETION-ASSOCIATED PROTEIN ESPI"/>
    <property type="match status" value="1"/>
</dbReference>
<dbReference type="Pfam" id="PF01656">
    <property type="entry name" value="CbiA"/>
    <property type="match status" value="1"/>
</dbReference>
<evidence type="ECO:0000259" key="1">
    <source>
        <dbReference type="Pfam" id="PF01656"/>
    </source>
</evidence>
<dbReference type="EMBL" id="UGQY01000006">
    <property type="protein sequence ID" value="SUA31530.1"/>
    <property type="molecule type" value="Genomic_DNA"/>
</dbReference>
<dbReference type="GO" id="GO:0051782">
    <property type="term" value="P:negative regulation of cell division"/>
    <property type="evidence" value="ECO:0007669"/>
    <property type="project" value="TreeGrafter"/>
</dbReference>
<evidence type="ECO:0000313" key="3">
    <source>
        <dbReference type="Proteomes" id="UP000255389"/>
    </source>
</evidence>
<dbReference type="GO" id="GO:0009898">
    <property type="term" value="C:cytoplasmic side of plasma membrane"/>
    <property type="evidence" value="ECO:0007669"/>
    <property type="project" value="TreeGrafter"/>
</dbReference>
<dbReference type="Proteomes" id="UP000255389">
    <property type="component" value="Unassembled WGS sequence"/>
</dbReference>
<gene>
    <name evidence="2" type="ORF">NCTC1542_06885</name>
</gene>
<dbReference type="Gene3D" id="3.40.50.300">
    <property type="entry name" value="P-loop containing nucleotide triphosphate hydrolases"/>
    <property type="match status" value="1"/>
</dbReference>
<dbReference type="InterPro" id="IPR050625">
    <property type="entry name" value="ParA/MinD_ATPase"/>
</dbReference>
<organism evidence="2 3">
    <name type="scientific">Mycolicibacterium fortuitum</name>
    <name type="common">Mycobacterium fortuitum</name>
    <dbReference type="NCBI Taxonomy" id="1766"/>
    <lineage>
        <taxon>Bacteria</taxon>
        <taxon>Bacillati</taxon>
        <taxon>Actinomycetota</taxon>
        <taxon>Actinomycetes</taxon>
        <taxon>Mycobacteriales</taxon>
        <taxon>Mycobacteriaceae</taxon>
        <taxon>Mycolicibacterium</taxon>
    </lineage>
</organism>
<name>A0A378WF34_MYCFO</name>
<dbReference type="SUPFAM" id="SSF52540">
    <property type="entry name" value="P-loop containing nucleoside triphosphate hydrolases"/>
    <property type="match status" value="1"/>
</dbReference>
<dbReference type="InterPro" id="IPR002586">
    <property type="entry name" value="CobQ/CobB/MinD/ParA_Nub-bd_dom"/>
</dbReference>
<sequence length="268" mass="29451">MEELLAQIRQPIVGDFRIAVLSIKGGVGKTTTTLGLGSALAMARTDRVIAVDANPDRGTLAERVRDQSTRSTVRDLLRDPNIRRYGDVRSHTRMSTSRLEILASEQDPAIAEVFRETDYRHTIDILRHYYNIILTDCGTGIMHSAMAGVLDLAHAIVLVSSPAIDAARSASATLDWLMQHGHSGLVRDAHVVLSASRPGAAGLRLDKVYEHFEARCRSIHMVPFDPHLAEGADMDFTMLKPATVQAYIELAGAVSEKFSHLRAHHDGR</sequence>
<protein>
    <submittedName>
        <fullName evidence="2">ESX-1 secretion-associated protein EspI</fullName>
    </submittedName>
</protein>
<dbReference type="GO" id="GO:0005524">
    <property type="term" value="F:ATP binding"/>
    <property type="evidence" value="ECO:0007669"/>
    <property type="project" value="TreeGrafter"/>
</dbReference>
<dbReference type="GO" id="GO:0016887">
    <property type="term" value="F:ATP hydrolysis activity"/>
    <property type="evidence" value="ECO:0007669"/>
    <property type="project" value="TreeGrafter"/>
</dbReference>
<evidence type="ECO:0000313" key="2">
    <source>
        <dbReference type="EMBL" id="SUA31530.1"/>
    </source>
</evidence>
<reference evidence="2 3" key="1">
    <citation type="submission" date="2018-06" db="EMBL/GenBank/DDBJ databases">
        <authorList>
            <consortium name="Pathogen Informatics"/>
            <person name="Doyle S."/>
        </authorList>
    </citation>
    <scope>NUCLEOTIDE SEQUENCE [LARGE SCALE GENOMIC DNA]</scope>
    <source>
        <strain evidence="2 3">NCTC1542</strain>
    </source>
</reference>
<dbReference type="PANTHER" id="PTHR43384">
    <property type="entry name" value="SEPTUM SITE-DETERMINING PROTEIN MIND HOMOLOG, CHLOROPLASTIC-RELATED"/>
    <property type="match status" value="1"/>
</dbReference>